<dbReference type="PANTHER" id="PTHR11644">
    <property type="entry name" value="CYTIDINE DEAMINASE"/>
    <property type="match status" value="1"/>
</dbReference>
<keyword evidence="7 15" id="KW-0378">Hydrolase</keyword>
<sequence>MANYFEKLVQLKENAYVPYSNFHVSAICLLQDGREVAGVNIENSAYPVGICAERTAISQVYTLGYHKEDIVKLFLYTESQKMSSPCGMCRQFMIETLPLATPVEIYNCHGKQQIVTVADLLPFAFNQASLK</sequence>
<dbReference type="AlphaFoldDB" id="R4U3U9"/>
<evidence type="ECO:0000256" key="6">
    <source>
        <dbReference type="ARBA" id="ARBA00022723"/>
    </source>
</evidence>
<dbReference type="STRING" id="1276227.SCHRY_v1c06000"/>
<dbReference type="GO" id="GO:0055086">
    <property type="term" value="P:nucleobase-containing small molecule metabolic process"/>
    <property type="evidence" value="ECO:0007669"/>
    <property type="project" value="UniProtKB-ARBA"/>
</dbReference>
<comment type="similarity">
    <text evidence="3 15">Belongs to the cytidine and deoxycytidylate deaminase family.</text>
</comment>
<evidence type="ECO:0000256" key="15">
    <source>
        <dbReference type="RuleBase" id="RU364006"/>
    </source>
</evidence>
<dbReference type="GO" id="GO:0004126">
    <property type="term" value="F:cytidine deaminase activity"/>
    <property type="evidence" value="ECO:0007669"/>
    <property type="project" value="UniProtKB-UniRule"/>
</dbReference>
<evidence type="ECO:0000313" key="17">
    <source>
        <dbReference type="EMBL" id="AGM25178.1"/>
    </source>
</evidence>
<comment type="catalytic activity">
    <reaction evidence="10 15">
        <text>2'-deoxycytidine + H2O + H(+) = 2'-deoxyuridine + NH4(+)</text>
        <dbReference type="Rhea" id="RHEA:13433"/>
        <dbReference type="ChEBI" id="CHEBI:15377"/>
        <dbReference type="ChEBI" id="CHEBI:15378"/>
        <dbReference type="ChEBI" id="CHEBI:15698"/>
        <dbReference type="ChEBI" id="CHEBI:16450"/>
        <dbReference type="ChEBI" id="CHEBI:28938"/>
        <dbReference type="EC" id="3.5.4.5"/>
    </reaction>
</comment>
<evidence type="ECO:0000313" key="18">
    <source>
        <dbReference type="Proteomes" id="UP000013964"/>
    </source>
</evidence>
<protein>
    <recommendedName>
        <fullName evidence="5 15">Cytidine deaminase</fullName>
        <ecNumber evidence="4 15">3.5.4.5</ecNumber>
    </recommendedName>
    <alternativeName>
        <fullName evidence="9 15">Cytidine aminohydrolase</fullName>
    </alternativeName>
</protein>
<feature type="binding site" evidence="13">
    <location>
        <begin position="40"/>
        <end position="46"/>
    </location>
    <ligand>
        <name>substrate</name>
    </ligand>
</feature>
<evidence type="ECO:0000256" key="11">
    <source>
        <dbReference type="ARBA" id="ARBA00049558"/>
    </source>
</evidence>
<dbReference type="Gene3D" id="3.40.140.10">
    <property type="entry name" value="Cytidine Deaminase, domain 2"/>
    <property type="match status" value="1"/>
</dbReference>
<dbReference type="PATRIC" id="fig|1276227.3.peg.605"/>
<keyword evidence="6 14" id="KW-0479">Metal-binding</keyword>
<evidence type="ECO:0000256" key="1">
    <source>
        <dbReference type="ARBA" id="ARBA00001947"/>
    </source>
</evidence>
<evidence type="ECO:0000256" key="2">
    <source>
        <dbReference type="ARBA" id="ARBA00003949"/>
    </source>
</evidence>
<comment type="cofactor">
    <cofactor evidence="1 14 15">
        <name>Zn(2+)</name>
        <dbReference type="ChEBI" id="CHEBI:29105"/>
    </cofactor>
</comment>
<dbReference type="Pfam" id="PF00383">
    <property type="entry name" value="dCMP_cyt_deam_1"/>
    <property type="match status" value="1"/>
</dbReference>
<name>R4U3U9_9MOLU</name>
<evidence type="ECO:0000256" key="4">
    <source>
        <dbReference type="ARBA" id="ARBA00012783"/>
    </source>
</evidence>
<feature type="domain" description="CMP/dCMP-type deaminase" evidence="16">
    <location>
        <begin position="1"/>
        <end position="128"/>
    </location>
</feature>
<dbReference type="NCBIfam" id="TIGR01354">
    <property type="entry name" value="cyt_deam_tetra"/>
    <property type="match status" value="1"/>
</dbReference>
<dbReference type="InterPro" id="IPR002125">
    <property type="entry name" value="CMP_dCMP_dom"/>
</dbReference>
<dbReference type="KEGG" id="scr:SCHRY_v1c06000"/>
<accession>R4U3U9</accession>
<dbReference type="CDD" id="cd01283">
    <property type="entry name" value="cytidine_deaminase"/>
    <property type="match status" value="1"/>
</dbReference>
<dbReference type="GO" id="GO:0072527">
    <property type="term" value="P:pyrimidine-containing compound metabolic process"/>
    <property type="evidence" value="ECO:0007669"/>
    <property type="project" value="UniProtKB-ARBA"/>
</dbReference>
<evidence type="ECO:0000256" key="8">
    <source>
        <dbReference type="ARBA" id="ARBA00022833"/>
    </source>
</evidence>
<feature type="active site" description="Proton donor" evidence="12">
    <location>
        <position position="53"/>
    </location>
</feature>
<dbReference type="GO" id="GO:0005829">
    <property type="term" value="C:cytosol"/>
    <property type="evidence" value="ECO:0007669"/>
    <property type="project" value="TreeGrafter"/>
</dbReference>
<reference evidence="17 18" key="1">
    <citation type="journal article" date="2013" name="Genome Biol. Evol.">
        <title>Complete genomes of two dipteran-associated spiroplasmas provided insights into the origin, dynamics, and impacts of viral invasion in spiroplasma.</title>
        <authorList>
            <person name="Ku C."/>
            <person name="Lo W.S."/>
            <person name="Chen L.L."/>
            <person name="Kuo C.H."/>
        </authorList>
    </citation>
    <scope>NUCLEOTIDE SEQUENCE [LARGE SCALE GENOMIC DNA]</scope>
    <source>
        <strain evidence="17 18">DF-1</strain>
    </source>
</reference>
<evidence type="ECO:0000256" key="7">
    <source>
        <dbReference type="ARBA" id="ARBA00022801"/>
    </source>
</evidence>
<evidence type="ECO:0000256" key="12">
    <source>
        <dbReference type="PIRSR" id="PIRSR606262-1"/>
    </source>
</evidence>
<comment type="catalytic activity">
    <reaction evidence="11 15">
        <text>cytidine + H2O + H(+) = uridine + NH4(+)</text>
        <dbReference type="Rhea" id="RHEA:16069"/>
        <dbReference type="ChEBI" id="CHEBI:15377"/>
        <dbReference type="ChEBI" id="CHEBI:15378"/>
        <dbReference type="ChEBI" id="CHEBI:16704"/>
        <dbReference type="ChEBI" id="CHEBI:17562"/>
        <dbReference type="ChEBI" id="CHEBI:28938"/>
        <dbReference type="EC" id="3.5.4.5"/>
    </reaction>
</comment>
<feature type="binding site" evidence="14">
    <location>
        <position position="86"/>
    </location>
    <ligand>
        <name>Zn(2+)</name>
        <dbReference type="ChEBI" id="CHEBI:29105"/>
        <note>catalytic</note>
    </ligand>
</feature>
<dbReference type="InterPro" id="IPR016192">
    <property type="entry name" value="APOBEC/CMP_deaminase_Zn-bd"/>
</dbReference>
<dbReference type="PANTHER" id="PTHR11644:SF2">
    <property type="entry name" value="CYTIDINE DEAMINASE"/>
    <property type="match status" value="1"/>
</dbReference>
<dbReference type="InterPro" id="IPR050202">
    <property type="entry name" value="Cyt/Deoxycyt_deaminase"/>
</dbReference>
<dbReference type="GO" id="GO:0008270">
    <property type="term" value="F:zinc ion binding"/>
    <property type="evidence" value="ECO:0007669"/>
    <property type="project" value="UniProtKB-UniRule"/>
</dbReference>
<evidence type="ECO:0000256" key="3">
    <source>
        <dbReference type="ARBA" id="ARBA00006576"/>
    </source>
</evidence>
<dbReference type="NCBIfam" id="NF004064">
    <property type="entry name" value="PRK05578.1"/>
    <property type="match status" value="1"/>
</dbReference>
<dbReference type="OrthoDB" id="9795347at2"/>
<evidence type="ECO:0000256" key="14">
    <source>
        <dbReference type="PIRSR" id="PIRSR606262-3"/>
    </source>
</evidence>
<dbReference type="eggNOG" id="COG0295">
    <property type="taxonomic scope" value="Bacteria"/>
</dbReference>
<keyword evidence="18" id="KW-1185">Reference proteome</keyword>
<gene>
    <name evidence="17" type="primary">cdd</name>
    <name evidence="17" type="ORF">SCHRY_v1c06000</name>
</gene>
<dbReference type="HOGENOM" id="CLU_097262_2_2_14"/>
<keyword evidence="8 14" id="KW-0862">Zinc</keyword>
<proteinExistence type="inferred from homology"/>
<dbReference type="EC" id="3.5.4.5" evidence="4 15"/>
<evidence type="ECO:0000256" key="9">
    <source>
        <dbReference type="ARBA" id="ARBA00032005"/>
    </source>
</evidence>
<comment type="function">
    <text evidence="2 15">This enzyme scavenges exogenous and endogenous cytidine and 2'-deoxycytidine for UMP synthesis.</text>
</comment>
<feature type="binding site" evidence="14">
    <location>
        <position position="89"/>
    </location>
    <ligand>
        <name>Zn(2+)</name>
        <dbReference type="ChEBI" id="CHEBI:29105"/>
        <note>catalytic</note>
    </ligand>
</feature>
<dbReference type="SUPFAM" id="SSF53927">
    <property type="entry name" value="Cytidine deaminase-like"/>
    <property type="match status" value="1"/>
</dbReference>
<feature type="binding site" evidence="14">
    <location>
        <position position="51"/>
    </location>
    <ligand>
        <name>Zn(2+)</name>
        <dbReference type="ChEBI" id="CHEBI:29105"/>
        <note>catalytic</note>
    </ligand>
</feature>
<dbReference type="EMBL" id="CP005077">
    <property type="protein sequence ID" value="AGM25178.1"/>
    <property type="molecule type" value="Genomic_DNA"/>
</dbReference>
<dbReference type="RefSeq" id="WP_016339003.1">
    <property type="nucleotide sequence ID" value="NC_021280.1"/>
</dbReference>
<evidence type="ECO:0000259" key="16">
    <source>
        <dbReference type="PROSITE" id="PS51747"/>
    </source>
</evidence>
<evidence type="ECO:0000256" key="13">
    <source>
        <dbReference type="PIRSR" id="PIRSR606262-2"/>
    </source>
</evidence>
<dbReference type="Proteomes" id="UP000013964">
    <property type="component" value="Chromosome"/>
</dbReference>
<dbReference type="InterPro" id="IPR016193">
    <property type="entry name" value="Cytidine_deaminase-like"/>
</dbReference>
<evidence type="ECO:0000256" key="5">
    <source>
        <dbReference type="ARBA" id="ARBA00018266"/>
    </source>
</evidence>
<dbReference type="GO" id="GO:0042802">
    <property type="term" value="F:identical protein binding"/>
    <property type="evidence" value="ECO:0007669"/>
    <property type="project" value="UniProtKB-ARBA"/>
</dbReference>
<organism evidence="17 18">
    <name type="scientific">Spiroplasma chrysopicola DF-1</name>
    <dbReference type="NCBI Taxonomy" id="1276227"/>
    <lineage>
        <taxon>Bacteria</taxon>
        <taxon>Bacillati</taxon>
        <taxon>Mycoplasmatota</taxon>
        <taxon>Mollicutes</taxon>
        <taxon>Entomoplasmatales</taxon>
        <taxon>Spiroplasmataceae</taxon>
        <taxon>Spiroplasma</taxon>
    </lineage>
</organism>
<dbReference type="InterPro" id="IPR006262">
    <property type="entry name" value="Cyt_deam_tetra"/>
</dbReference>
<dbReference type="PROSITE" id="PS00903">
    <property type="entry name" value="CYT_DCMP_DEAMINASES_1"/>
    <property type="match status" value="1"/>
</dbReference>
<dbReference type="PROSITE" id="PS51747">
    <property type="entry name" value="CYT_DCMP_DEAMINASES_2"/>
    <property type="match status" value="1"/>
</dbReference>
<evidence type="ECO:0000256" key="10">
    <source>
        <dbReference type="ARBA" id="ARBA00049252"/>
    </source>
</evidence>